<dbReference type="PANTHER" id="PTHR42928:SF5">
    <property type="entry name" value="BLR1237 PROTEIN"/>
    <property type="match status" value="1"/>
</dbReference>
<evidence type="ECO:0000313" key="4">
    <source>
        <dbReference type="Proteomes" id="UP000580517"/>
    </source>
</evidence>
<dbReference type="PANTHER" id="PTHR42928">
    <property type="entry name" value="TRICARBOXYLATE-BINDING PROTEIN"/>
    <property type="match status" value="1"/>
</dbReference>
<evidence type="ECO:0000256" key="1">
    <source>
        <dbReference type="ARBA" id="ARBA00006987"/>
    </source>
</evidence>
<sequence>MIKTHLYRLYIAAVVMALFTTSAASQESWPSSPVRIVVPYAPGGSIDILARQLSNALSEILNATFVVENKSGAAGAIGTQYVASQPADGYTFLFTTVSHTLAPSLRDLPFDPQKDFVAVINVADSPQVLIRNPSLKVETLQELINMAKSQPGKLSYGHSGHGAPANIAMELLKSKADIDILGIPYKGAGPVVTAVRANEVPLGMASLPAVASLLSSGQIAALGVSTPQRNKLIPQVPTFAESGVPGYNFNTWLGLVAKVGTPKEDMAKLVDATNEALANPKILKAFTSQGFDTVGGTSKDFELMLNDEFARWPALLKEAGIEKQQ</sequence>
<dbReference type="Gene3D" id="3.40.190.10">
    <property type="entry name" value="Periplasmic binding protein-like II"/>
    <property type="match status" value="1"/>
</dbReference>
<comment type="similarity">
    <text evidence="1">Belongs to the UPF0065 (bug) family.</text>
</comment>
<feature type="signal peptide" evidence="2">
    <location>
        <begin position="1"/>
        <end position="24"/>
    </location>
</feature>
<gene>
    <name evidence="3" type="ORF">H0A68_17770</name>
</gene>
<dbReference type="CDD" id="cd13578">
    <property type="entry name" value="PBP2_Bug27"/>
    <property type="match status" value="1"/>
</dbReference>
<evidence type="ECO:0000313" key="3">
    <source>
        <dbReference type="EMBL" id="NYT38731.1"/>
    </source>
</evidence>
<dbReference type="AlphaFoldDB" id="A0A853FK37"/>
<accession>A0A853FK37</accession>
<keyword evidence="4" id="KW-1185">Reference proteome</keyword>
<organism evidence="3 4">
    <name type="scientific">Allopusillimonas soli</name>
    <dbReference type="NCBI Taxonomy" id="659016"/>
    <lineage>
        <taxon>Bacteria</taxon>
        <taxon>Pseudomonadati</taxon>
        <taxon>Pseudomonadota</taxon>
        <taxon>Betaproteobacteria</taxon>
        <taxon>Burkholderiales</taxon>
        <taxon>Alcaligenaceae</taxon>
        <taxon>Allopusillimonas</taxon>
    </lineage>
</organism>
<evidence type="ECO:0000256" key="2">
    <source>
        <dbReference type="SAM" id="SignalP"/>
    </source>
</evidence>
<comment type="caution">
    <text evidence="3">The sequence shown here is derived from an EMBL/GenBank/DDBJ whole genome shotgun (WGS) entry which is preliminary data.</text>
</comment>
<keyword evidence="2" id="KW-0732">Signal</keyword>
<dbReference type="Proteomes" id="UP000580517">
    <property type="component" value="Unassembled WGS sequence"/>
</dbReference>
<dbReference type="SUPFAM" id="SSF53850">
    <property type="entry name" value="Periplasmic binding protein-like II"/>
    <property type="match status" value="1"/>
</dbReference>
<reference evidence="3 4" key="1">
    <citation type="submission" date="2020-07" db="EMBL/GenBank/DDBJ databases">
        <title>Taxonomic revisions and descriptions of new bacterial species based on genomic comparisons in the high-G+C-content subgroup of the family Alcaligenaceae.</title>
        <authorList>
            <person name="Szabo A."/>
            <person name="Felfoldi T."/>
        </authorList>
    </citation>
    <scope>NUCLEOTIDE SEQUENCE [LARGE SCALE GENOMIC DNA]</scope>
    <source>
        <strain evidence="3 4">DSM 25264</strain>
    </source>
</reference>
<feature type="chain" id="PRO_5032613015" evidence="2">
    <location>
        <begin position="25"/>
        <end position="325"/>
    </location>
</feature>
<dbReference type="Pfam" id="PF03401">
    <property type="entry name" value="TctC"/>
    <property type="match status" value="1"/>
</dbReference>
<name>A0A853FK37_9BURK</name>
<dbReference type="InterPro" id="IPR042100">
    <property type="entry name" value="Bug_dom1"/>
</dbReference>
<dbReference type="RefSeq" id="WP_167668964.1">
    <property type="nucleotide sequence ID" value="NZ_JACCEW010000006.1"/>
</dbReference>
<dbReference type="InterPro" id="IPR005064">
    <property type="entry name" value="BUG"/>
</dbReference>
<dbReference type="EMBL" id="JACCEW010000006">
    <property type="protein sequence ID" value="NYT38731.1"/>
    <property type="molecule type" value="Genomic_DNA"/>
</dbReference>
<proteinExistence type="inferred from homology"/>
<dbReference type="Gene3D" id="3.40.190.150">
    <property type="entry name" value="Bordetella uptake gene, domain 1"/>
    <property type="match status" value="1"/>
</dbReference>
<dbReference type="PIRSF" id="PIRSF017082">
    <property type="entry name" value="YflP"/>
    <property type="match status" value="1"/>
</dbReference>
<protein>
    <submittedName>
        <fullName evidence="3">Tripartite tricarboxylate transporter substrate binding protein</fullName>
    </submittedName>
</protein>